<evidence type="ECO:0000256" key="6">
    <source>
        <dbReference type="ARBA" id="ARBA00022833"/>
    </source>
</evidence>
<evidence type="ECO:0000259" key="10">
    <source>
        <dbReference type="Pfam" id="PF18962"/>
    </source>
</evidence>
<proteinExistence type="inferred from homology"/>
<feature type="domain" description="Secretion system C-terminal sorting" evidence="10">
    <location>
        <begin position="400"/>
        <end position="495"/>
    </location>
</feature>
<protein>
    <recommendedName>
        <fullName evidence="13">T9SS type A sorting domain-containing protein</fullName>
    </recommendedName>
</protein>
<evidence type="ECO:0008006" key="13">
    <source>
        <dbReference type="Google" id="ProtNLM"/>
    </source>
</evidence>
<evidence type="ECO:0000259" key="9">
    <source>
        <dbReference type="Pfam" id="PF05572"/>
    </source>
</evidence>
<keyword evidence="12" id="KW-1185">Reference proteome</keyword>
<dbReference type="InterPro" id="IPR008754">
    <property type="entry name" value="Peptidase_M43"/>
</dbReference>
<evidence type="ECO:0000256" key="1">
    <source>
        <dbReference type="ARBA" id="ARBA00008721"/>
    </source>
</evidence>
<dbReference type="Pfam" id="PF18962">
    <property type="entry name" value="Por_Secre_tail"/>
    <property type="match status" value="1"/>
</dbReference>
<keyword evidence="2" id="KW-0645">Protease</keyword>
<dbReference type="Proteomes" id="UP000488299">
    <property type="component" value="Unassembled WGS sequence"/>
</dbReference>
<dbReference type="InterPro" id="IPR024079">
    <property type="entry name" value="MetalloPept_cat_dom_sf"/>
</dbReference>
<sequence>MKNCILLLLILWPCVLLGQDKNRQGHLCYSFGQLPTATERALQLAQEKVSKQREFSTLNSCPYTIRVYFHIVRRTNGTGGQNVSVINTVMSNLNSAFGAQNINFLNVGNGEVRDDNLYEFSDADFNTLINGSYTRSDAINVYLLDDAATYDGGRAVIGGNSLVVGGAYRATNPDQFLVPSLVVAHEMGHCLGLYHTFETFFGAERVNGSNCTTAGDLVCDTPAQSPNYNFQEDSTCAYTFSLQDANGDTYNPDARNIMNYVRPSCFLGFTSGQGNRSRNTIGLGTGFADAVETTPVYVGGTYSYGTNTFPITGNAGISVSSSTPTISFLLANYGRTTTYQWTFTNQVGSVSYSSSGRAANVTLGNRASITVTCNYSNSCGSGSISFNCYNYSGSFRMAAYPNPVSQDLTVAAIERDELEREQAEFEDEGMAADKPVEDSDLIDIDATVRLLDKTGSVLQETKLSKGKAKFNVNKLPDGIYYLHMQYKDKQIRKQISVQH</sequence>
<organism evidence="11 12">
    <name type="scientific">Rudanella paleaurantiibacter</name>
    <dbReference type="NCBI Taxonomy" id="2614655"/>
    <lineage>
        <taxon>Bacteria</taxon>
        <taxon>Pseudomonadati</taxon>
        <taxon>Bacteroidota</taxon>
        <taxon>Cytophagia</taxon>
        <taxon>Cytophagales</taxon>
        <taxon>Cytophagaceae</taxon>
        <taxon>Rudanella</taxon>
    </lineage>
</organism>
<dbReference type="Gene3D" id="3.40.390.10">
    <property type="entry name" value="Collagenase (Catalytic Domain)"/>
    <property type="match status" value="1"/>
</dbReference>
<dbReference type="PANTHER" id="PTHR47466">
    <property type="match status" value="1"/>
</dbReference>
<evidence type="ECO:0000256" key="2">
    <source>
        <dbReference type="ARBA" id="ARBA00022670"/>
    </source>
</evidence>
<keyword evidence="5" id="KW-0378">Hydrolase</keyword>
<dbReference type="GO" id="GO:0006508">
    <property type="term" value="P:proteolysis"/>
    <property type="evidence" value="ECO:0007669"/>
    <property type="project" value="UniProtKB-KW"/>
</dbReference>
<keyword evidence="7" id="KW-0482">Metalloprotease</keyword>
<name>A0A7J5TRY3_9BACT</name>
<keyword evidence="8" id="KW-1015">Disulfide bond</keyword>
<evidence type="ECO:0000313" key="11">
    <source>
        <dbReference type="EMBL" id="KAB7725230.1"/>
    </source>
</evidence>
<dbReference type="GO" id="GO:0046872">
    <property type="term" value="F:metal ion binding"/>
    <property type="evidence" value="ECO:0007669"/>
    <property type="project" value="UniProtKB-KW"/>
</dbReference>
<keyword evidence="3" id="KW-0479">Metal-binding</keyword>
<comment type="similarity">
    <text evidence="1">Belongs to the peptidase M43B family.</text>
</comment>
<keyword evidence="4" id="KW-0732">Signal</keyword>
<dbReference type="PANTHER" id="PTHR47466:SF1">
    <property type="entry name" value="METALLOPROTEASE MEP1 (AFU_ORTHOLOGUE AFUA_1G07730)-RELATED"/>
    <property type="match status" value="1"/>
</dbReference>
<feature type="domain" description="Peptidase M43 pregnancy-associated plasma-A" evidence="9">
    <location>
        <begin position="161"/>
        <end position="280"/>
    </location>
</feature>
<evidence type="ECO:0000256" key="4">
    <source>
        <dbReference type="ARBA" id="ARBA00022729"/>
    </source>
</evidence>
<evidence type="ECO:0000256" key="8">
    <source>
        <dbReference type="ARBA" id="ARBA00023157"/>
    </source>
</evidence>
<dbReference type="SUPFAM" id="SSF55486">
    <property type="entry name" value="Metalloproteases ('zincins'), catalytic domain"/>
    <property type="match status" value="1"/>
</dbReference>
<comment type="caution">
    <text evidence="11">The sequence shown here is derived from an EMBL/GenBank/DDBJ whole genome shotgun (WGS) entry which is preliminary data.</text>
</comment>
<evidence type="ECO:0000256" key="3">
    <source>
        <dbReference type="ARBA" id="ARBA00022723"/>
    </source>
</evidence>
<dbReference type="RefSeq" id="WP_152127392.1">
    <property type="nucleotide sequence ID" value="NZ_WELI01000027.1"/>
</dbReference>
<reference evidence="11 12" key="1">
    <citation type="submission" date="2019-10" db="EMBL/GenBank/DDBJ databases">
        <title>Rudanella paleaurantiibacter sp. nov., isolated from sludge.</title>
        <authorList>
            <person name="Xu S.Q."/>
        </authorList>
    </citation>
    <scope>NUCLEOTIDE SEQUENCE [LARGE SCALE GENOMIC DNA]</scope>
    <source>
        <strain evidence="11 12">HX-22-17</strain>
    </source>
</reference>
<evidence type="ECO:0000313" key="12">
    <source>
        <dbReference type="Proteomes" id="UP000488299"/>
    </source>
</evidence>
<dbReference type="GO" id="GO:0008237">
    <property type="term" value="F:metallopeptidase activity"/>
    <property type="evidence" value="ECO:0007669"/>
    <property type="project" value="UniProtKB-KW"/>
</dbReference>
<dbReference type="EMBL" id="WELI01000027">
    <property type="protein sequence ID" value="KAB7725230.1"/>
    <property type="molecule type" value="Genomic_DNA"/>
</dbReference>
<keyword evidence="6" id="KW-0862">Zinc</keyword>
<accession>A0A7J5TRY3</accession>
<dbReference type="AlphaFoldDB" id="A0A7J5TRY3"/>
<evidence type="ECO:0000256" key="7">
    <source>
        <dbReference type="ARBA" id="ARBA00023049"/>
    </source>
</evidence>
<dbReference type="Pfam" id="PF05572">
    <property type="entry name" value="Peptidase_M43"/>
    <property type="match status" value="1"/>
</dbReference>
<gene>
    <name evidence="11" type="ORF">F5984_26350</name>
</gene>
<evidence type="ECO:0000256" key="5">
    <source>
        <dbReference type="ARBA" id="ARBA00022801"/>
    </source>
</evidence>
<dbReference type="InterPro" id="IPR026444">
    <property type="entry name" value="Secre_tail"/>
</dbReference>